<dbReference type="EMBL" id="CAJVPM010000261">
    <property type="protein sequence ID" value="CAG8439691.1"/>
    <property type="molecule type" value="Genomic_DNA"/>
</dbReference>
<keyword evidence="2" id="KW-1185">Reference proteome</keyword>
<proteinExistence type="predicted"/>
<sequence>MWETHIKQRDQISKGHWSTTCNYYNEYWYKGSSAALENYLGSTLKTLADENLIEGGSLKQWVDTHWHTMYDCVFSIISKHRTWLSLSKIKNKQKLSAFYLANSKKELPYFSANNSTEDLYEVLSNMNLSDDDDYDEKQPASEEVQNVKFLEEKVLKIKELLNLDIADFTNNLGEIVFDTNFESFEEENVYVQINDIESNVDKEIRILKKKLI</sequence>
<evidence type="ECO:0000313" key="2">
    <source>
        <dbReference type="Proteomes" id="UP000789860"/>
    </source>
</evidence>
<evidence type="ECO:0000313" key="1">
    <source>
        <dbReference type="EMBL" id="CAG8439691.1"/>
    </source>
</evidence>
<name>A0ACA9JWC5_9GLOM</name>
<comment type="caution">
    <text evidence="1">The sequence shown here is derived from an EMBL/GenBank/DDBJ whole genome shotgun (WGS) entry which is preliminary data.</text>
</comment>
<organism evidence="1 2">
    <name type="scientific">Scutellospora calospora</name>
    <dbReference type="NCBI Taxonomy" id="85575"/>
    <lineage>
        <taxon>Eukaryota</taxon>
        <taxon>Fungi</taxon>
        <taxon>Fungi incertae sedis</taxon>
        <taxon>Mucoromycota</taxon>
        <taxon>Glomeromycotina</taxon>
        <taxon>Glomeromycetes</taxon>
        <taxon>Diversisporales</taxon>
        <taxon>Gigasporaceae</taxon>
        <taxon>Scutellospora</taxon>
    </lineage>
</organism>
<accession>A0ACA9JWC5</accession>
<protein>
    <submittedName>
        <fullName evidence="1">4848_t:CDS:1</fullName>
    </submittedName>
</protein>
<reference evidence="1" key="1">
    <citation type="submission" date="2021-06" db="EMBL/GenBank/DDBJ databases">
        <authorList>
            <person name="Kallberg Y."/>
            <person name="Tangrot J."/>
            <person name="Rosling A."/>
        </authorList>
    </citation>
    <scope>NUCLEOTIDE SEQUENCE</scope>
    <source>
        <strain evidence="1">AU212A</strain>
    </source>
</reference>
<dbReference type="Proteomes" id="UP000789860">
    <property type="component" value="Unassembled WGS sequence"/>
</dbReference>
<gene>
    <name evidence="1" type="ORF">SCALOS_LOCUS529</name>
</gene>